<sequence>MYCEAQVKGHPILLILDREVDEFSIIVEGKTITSRVVVMDAENYAAIMGNDWMKKKNLKKEDEKSDSATDEEMESESDEYEEEYEEKTLVNETYQYLEFKEASFELEFFRTCLKKKEKEINFNIGQLSGEQETQIRTLLKNYNNTFAEELDQLERTSKIWHEIFTEKGPLVKQKFYPMSKLEYKFIGSEIHRMQKAKIIQPSNKGTYKCMVEYLSTLTVPVEFNDAQIQKLKVLAQYFLVREDILYKKNKEDPQNSLRVVRQDQKKILLATNSCKNQRLCKGLQNLPTTGKAKYT</sequence>
<dbReference type="SUPFAM" id="SSF56672">
    <property type="entry name" value="DNA/RNA polymerases"/>
    <property type="match status" value="1"/>
</dbReference>
<evidence type="ECO:0000313" key="3">
    <source>
        <dbReference type="Proteomes" id="UP000789901"/>
    </source>
</evidence>
<evidence type="ECO:0000313" key="2">
    <source>
        <dbReference type="EMBL" id="CAG8508353.1"/>
    </source>
</evidence>
<dbReference type="EMBL" id="CAJVQB010000813">
    <property type="protein sequence ID" value="CAG8508353.1"/>
    <property type="molecule type" value="Genomic_DNA"/>
</dbReference>
<protein>
    <submittedName>
        <fullName evidence="2">35337_t:CDS:1</fullName>
    </submittedName>
</protein>
<dbReference type="Proteomes" id="UP000789901">
    <property type="component" value="Unassembled WGS sequence"/>
</dbReference>
<comment type="caution">
    <text evidence="2">The sequence shown here is derived from an EMBL/GenBank/DDBJ whole genome shotgun (WGS) entry which is preliminary data.</text>
</comment>
<proteinExistence type="predicted"/>
<reference evidence="2 3" key="1">
    <citation type="submission" date="2021-06" db="EMBL/GenBank/DDBJ databases">
        <authorList>
            <person name="Kallberg Y."/>
            <person name="Tangrot J."/>
            <person name="Rosling A."/>
        </authorList>
    </citation>
    <scope>NUCLEOTIDE SEQUENCE [LARGE SCALE GENOMIC DNA]</scope>
    <source>
        <strain evidence="2 3">120-4 pot B 10/14</strain>
    </source>
</reference>
<name>A0ABM8W2I8_GIGMA</name>
<accession>A0ABM8W2I8</accession>
<feature type="region of interest" description="Disordered" evidence="1">
    <location>
        <begin position="58"/>
        <end position="83"/>
    </location>
</feature>
<dbReference type="InterPro" id="IPR043502">
    <property type="entry name" value="DNA/RNA_pol_sf"/>
</dbReference>
<keyword evidence="3" id="KW-1185">Reference proteome</keyword>
<feature type="compositionally biased region" description="Acidic residues" evidence="1">
    <location>
        <begin position="68"/>
        <end position="83"/>
    </location>
</feature>
<gene>
    <name evidence="2" type="ORF">GMARGA_LOCUS2553</name>
</gene>
<organism evidence="2 3">
    <name type="scientific">Gigaspora margarita</name>
    <dbReference type="NCBI Taxonomy" id="4874"/>
    <lineage>
        <taxon>Eukaryota</taxon>
        <taxon>Fungi</taxon>
        <taxon>Fungi incertae sedis</taxon>
        <taxon>Mucoromycota</taxon>
        <taxon>Glomeromycotina</taxon>
        <taxon>Glomeromycetes</taxon>
        <taxon>Diversisporales</taxon>
        <taxon>Gigasporaceae</taxon>
        <taxon>Gigaspora</taxon>
    </lineage>
</organism>
<evidence type="ECO:0000256" key="1">
    <source>
        <dbReference type="SAM" id="MobiDB-lite"/>
    </source>
</evidence>